<accession>A0A2I1K0A1</accession>
<keyword evidence="5 8" id="KW-0285">Flavoprotein</keyword>
<dbReference type="Pfam" id="PF00258">
    <property type="entry name" value="Flavodoxin_1"/>
    <property type="match status" value="1"/>
</dbReference>
<dbReference type="InterPro" id="IPR010087">
    <property type="entry name" value="Flav_short"/>
</dbReference>
<name>A0A2I1K0A1_9LACT</name>
<evidence type="ECO:0000256" key="6">
    <source>
        <dbReference type="ARBA" id="ARBA00022643"/>
    </source>
</evidence>
<reference evidence="10 11" key="1">
    <citation type="submission" date="2017-12" db="EMBL/GenBank/DDBJ databases">
        <title>Phylogenetic diversity of female urinary microbiome.</title>
        <authorList>
            <person name="Thomas-White K."/>
            <person name="Wolfe A.J."/>
        </authorList>
    </citation>
    <scope>NUCLEOTIDE SEQUENCE [LARGE SCALE GENOMIC DNA]</scope>
    <source>
        <strain evidence="10 11">UMB0898</strain>
    </source>
</reference>
<comment type="similarity">
    <text evidence="3 8">Belongs to the flavodoxin family.</text>
</comment>
<dbReference type="AlphaFoldDB" id="A0A2I1K0A1"/>
<proteinExistence type="inferred from homology"/>
<comment type="caution">
    <text evidence="10">The sequence shown here is derived from an EMBL/GenBank/DDBJ whole genome shotgun (WGS) entry which is preliminary data.</text>
</comment>
<sequence length="152" mass="16973">MVRALIVYSSLTGNTEACCDIVAEELENQGVEVTTFHAYDAMPEDYLSFDICVLGSYAYGDHGVVPDEFEEFYEEMAQLNLSGKIYGVFGSGDTFYPTFCGQVDDFQARFDQTQASRGAEGVKVNLYPEEEDAERLVQFARQLVETYQSTAS</sequence>
<gene>
    <name evidence="10" type="ORF">CYJ57_04410</name>
</gene>
<evidence type="ECO:0000259" key="9">
    <source>
        <dbReference type="PROSITE" id="PS50902"/>
    </source>
</evidence>
<evidence type="ECO:0000256" key="2">
    <source>
        <dbReference type="ARBA" id="ARBA00003297"/>
    </source>
</evidence>
<dbReference type="Proteomes" id="UP000234384">
    <property type="component" value="Unassembled WGS sequence"/>
</dbReference>
<dbReference type="GO" id="GO:0016651">
    <property type="term" value="F:oxidoreductase activity, acting on NAD(P)H"/>
    <property type="evidence" value="ECO:0007669"/>
    <property type="project" value="UniProtKB-ARBA"/>
</dbReference>
<evidence type="ECO:0000256" key="7">
    <source>
        <dbReference type="ARBA" id="ARBA00022982"/>
    </source>
</evidence>
<comment type="cofactor">
    <cofactor evidence="1 8">
        <name>FMN</name>
        <dbReference type="ChEBI" id="CHEBI:58210"/>
    </cofactor>
</comment>
<organism evidence="10 11">
    <name type="scientific">Falseniella ignava</name>
    <dbReference type="NCBI Taxonomy" id="137730"/>
    <lineage>
        <taxon>Bacteria</taxon>
        <taxon>Bacillati</taxon>
        <taxon>Bacillota</taxon>
        <taxon>Bacilli</taxon>
        <taxon>Lactobacillales</taxon>
        <taxon>Aerococcaceae</taxon>
        <taxon>Falseniella</taxon>
    </lineage>
</organism>
<evidence type="ECO:0000256" key="3">
    <source>
        <dbReference type="ARBA" id="ARBA00005267"/>
    </source>
</evidence>
<dbReference type="PANTHER" id="PTHR42809:SF1">
    <property type="entry name" value="FLAVODOXIN 1"/>
    <property type="match status" value="1"/>
</dbReference>
<keyword evidence="4 8" id="KW-0813">Transport</keyword>
<dbReference type="EMBL" id="PKHE01000009">
    <property type="protein sequence ID" value="PKY89089.1"/>
    <property type="molecule type" value="Genomic_DNA"/>
</dbReference>
<keyword evidence="6 8" id="KW-0288">FMN</keyword>
<dbReference type="PANTHER" id="PTHR42809">
    <property type="entry name" value="FLAVODOXIN 2"/>
    <property type="match status" value="1"/>
</dbReference>
<evidence type="ECO:0000256" key="1">
    <source>
        <dbReference type="ARBA" id="ARBA00001917"/>
    </source>
</evidence>
<evidence type="ECO:0000313" key="10">
    <source>
        <dbReference type="EMBL" id="PKY89089.1"/>
    </source>
</evidence>
<dbReference type="InterPro" id="IPR029039">
    <property type="entry name" value="Flavoprotein-like_sf"/>
</dbReference>
<dbReference type="GO" id="GO:0010181">
    <property type="term" value="F:FMN binding"/>
    <property type="evidence" value="ECO:0007669"/>
    <property type="project" value="UniProtKB-UniRule"/>
</dbReference>
<protein>
    <recommendedName>
        <fullName evidence="8">Flavodoxin</fullName>
    </recommendedName>
</protein>
<dbReference type="RefSeq" id="WP_101954231.1">
    <property type="nucleotide sequence ID" value="NZ_PKHE01000009.1"/>
</dbReference>
<evidence type="ECO:0000256" key="5">
    <source>
        <dbReference type="ARBA" id="ARBA00022630"/>
    </source>
</evidence>
<feature type="domain" description="Flavodoxin-like" evidence="9">
    <location>
        <begin position="4"/>
        <end position="144"/>
    </location>
</feature>
<evidence type="ECO:0000256" key="8">
    <source>
        <dbReference type="RuleBase" id="RU367037"/>
    </source>
</evidence>
<evidence type="ECO:0000256" key="4">
    <source>
        <dbReference type="ARBA" id="ARBA00022448"/>
    </source>
</evidence>
<dbReference type="PROSITE" id="PS50902">
    <property type="entry name" value="FLAVODOXIN_LIKE"/>
    <property type="match status" value="1"/>
</dbReference>
<dbReference type="GO" id="GO:0009055">
    <property type="term" value="F:electron transfer activity"/>
    <property type="evidence" value="ECO:0007669"/>
    <property type="project" value="UniProtKB-UniRule"/>
</dbReference>
<dbReference type="NCBIfam" id="NF005587">
    <property type="entry name" value="PRK07308.1"/>
    <property type="match status" value="1"/>
</dbReference>
<dbReference type="NCBIfam" id="TIGR01753">
    <property type="entry name" value="flav_short"/>
    <property type="match status" value="1"/>
</dbReference>
<dbReference type="Gene3D" id="3.40.50.360">
    <property type="match status" value="1"/>
</dbReference>
<keyword evidence="7 8" id="KW-0249">Electron transport</keyword>
<dbReference type="SUPFAM" id="SSF52218">
    <property type="entry name" value="Flavoproteins"/>
    <property type="match status" value="1"/>
</dbReference>
<dbReference type="OrthoDB" id="9790745at2"/>
<evidence type="ECO:0000313" key="11">
    <source>
        <dbReference type="Proteomes" id="UP000234384"/>
    </source>
</evidence>
<dbReference type="InterPro" id="IPR008254">
    <property type="entry name" value="Flavodoxin/NO_synth"/>
</dbReference>
<dbReference type="InterPro" id="IPR050619">
    <property type="entry name" value="Flavodoxin"/>
</dbReference>
<comment type="function">
    <text evidence="2 8">Low-potential electron donor to a number of redox enzymes.</text>
</comment>